<organism evidence="2 3">
    <name type="scientific">Acetonema longum DSM 6540</name>
    <dbReference type="NCBI Taxonomy" id="1009370"/>
    <lineage>
        <taxon>Bacteria</taxon>
        <taxon>Bacillati</taxon>
        <taxon>Bacillota</taxon>
        <taxon>Negativicutes</taxon>
        <taxon>Acetonemataceae</taxon>
        <taxon>Acetonema</taxon>
    </lineage>
</organism>
<name>F7NE76_9FIRM</name>
<dbReference type="OrthoDB" id="1680020at2"/>
<gene>
    <name evidence="2" type="ORF">ALO_01694</name>
</gene>
<feature type="chain" id="PRO_5039262554" description="Outer membrane protein beta-barrel domain-containing protein" evidence="1">
    <location>
        <begin position="22"/>
        <end position="186"/>
    </location>
</feature>
<keyword evidence="1" id="KW-0732">Signal</keyword>
<feature type="signal peptide" evidence="1">
    <location>
        <begin position="1"/>
        <end position="21"/>
    </location>
</feature>
<evidence type="ECO:0000256" key="1">
    <source>
        <dbReference type="SAM" id="SignalP"/>
    </source>
</evidence>
<dbReference type="EMBL" id="AFGF01000016">
    <property type="protein sequence ID" value="EGO65588.1"/>
    <property type="molecule type" value="Genomic_DNA"/>
</dbReference>
<evidence type="ECO:0000313" key="2">
    <source>
        <dbReference type="EMBL" id="EGO65588.1"/>
    </source>
</evidence>
<proteinExistence type="predicted"/>
<dbReference type="eggNOG" id="ENOG5033VDP">
    <property type="taxonomic scope" value="Bacteria"/>
</dbReference>
<dbReference type="RefSeq" id="WP_004092144.1">
    <property type="nucleotide sequence ID" value="NZ_AFGF01000016.1"/>
</dbReference>
<evidence type="ECO:0008006" key="4">
    <source>
        <dbReference type="Google" id="ProtNLM"/>
    </source>
</evidence>
<dbReference type="Proteomes" id="UP000003240">
    <property type="component" value="Unassembled WGS sequence"/>
</dbReference>
<accession>F7NE76</accession>
<keyword evidence="3" id="KW-1185">Reference proteome</keyword>
<reference evidence="2 3" key="1">
    <citation type="journal article" date="2011" name="EMBO J.">
        <title>Structural diversity of bacterial flagellar motors.</title>
        <authorList>
            <person name="Chen S."/>
            <person name="Beeby M."/>
            <person name="Murphy G.E."/>
            <person name="Leadbetter J.R."/>
            <person name="Hendrixson D.R."/>
            <person name="Briegel A."/>
            <person name="Li Z."/>
            <person name="Shi J."/>
            <person name="Tocheva E.I."/>
            <person name="Muller A."/>
            <person name="Dobro M.J."/>
            <person name="Jensen G.J."/>
        </authorList>
    </citation>
    <scope>NUCLEOTIDE SEQUENCE [LARGE SCALE GENOMIC DNA]</scope>
    <source>
        <strain evidence="2 3">DSM 6540</strain>
    </source>
</reference>
<comment type="caution">
    <text evidence="2">The sequence shown here is derived from an EMBL/GenBank/DDBJ whole genome shotgun (WGS) entry which is preliminary data.</text>
</comment>
<sequence length="186" mass="20069">MRRLVCLTAILIAAMSSVGMCAVPDTNAGLWNIEVGYNYYSLDKTSNGHSQGNCDFNEIYGSAGIGLGLGAFINYAEGDDTAYTDYGLKTNLLLPSVAVMVGQRRMDPDNAASDNDLFCGIAVNQDLAGGFAVYGTYQKGNDFKDESLGVTYAINDNARLNFNWKNYDDNNGATYKGFGGGIFFNF</sequence>
<evidence type="ECO:0000313" key="3">
    <source>
        <dbReference type="Proteomes" id="UP000003240"/>
    </source>
</evidence>
<dbReference type="AlphaFoldDB" id="F7NE76"/>
<protein>
    <recommendedName>
        <fullName evidence="4">Outer membrane protein beta-barrel domain-containing protein</fullName>
    </recommendedName>
</protein>